<keyword evidence="4" id="KW-0479">Metal-binding</keyword>
<evidence type="ECO:0000256" key="9">
    <source>
        <dbReference type="PROSITE-ProRule" id="PRU00175"/>
    </source>
</evidence>
<evidence type="ECO:0000256" key="11">
    <source>
        <dbReference type="SAM" id="Phobius"/>
    </source>
</evidence>
<dbReference type="Gene3D" id="6.10.110.10">
    <property type="match status" value="1"/>
</dbReference>
<dbReference type="Proteomes" id="UP001292094">
    <property type="component" value="Unassembled WGS sequence"/>
</dbReference>
<dbReference type="InterPro" id="IPR001841">
    <property type="entry name" value="Znf_RING"/>
</dbReference>
<evidence type="ECO:0000313" key="13">
    <source>
        <dbReference type="EMBL" id="KAK4322366.1"/>
    </source>
</evidence>
<evidence type="ECO:0000256" key="1">
    <source>
        <dbReference type="ARBA" id="ARBA00004141"/>
    </source>
</evidence>
<dbReference type="AlphaFoldDB" id="A0AAE1Q9H1"/>
<evidence type="ECO:0000256" key="2">
    <source>
        <dbReference type="ARBA" id="ARBA00007262"/>
    </source>
</evidence>
<feature type="region of interest" description="Disordered" evidence="10">
    <location>
        <begin position="79"/>
        <end position="107"/>
    </location>
</feature>
<dbReference type="InterPro" id="IPR038213">
    <property type="entry name" value="IFI6/IFI27-like_sf"/>
</dbReference>
<protein>
    <recommendedName>
        <fullName evidence="12">RING-type domain-containing protein</fullName>
    </recommendedName>
</protein>
<keyword evidence="7 11" id="KW-1133">Transmembrane helix</keyword>
<evidence type="ECO:0000313" key="14">
    <source>
        <dbReference type="Proteomes" id="UP001292094"/>
    </source>
</evidence>
<feature type="transmembrane region" description="Helical" evidence="11">
    <location>
        <begin position="131"/>
        <end position="149"/>
    </location>
</feature>
<keyword evidence="14" id="KW-1185">Reference proteome</keyword>
<name>A0AAE1Q9H1_9EUCA</name>
<keyword evidence="5 9" id="KW-0863">Zinc-finger</keyword>
<accession>A0AAE1Q9H1</accession>
<evidence type="ECO:0000256" key="5">
    <source>
        <dbReference type="ARBA" id="ARBA00022771"/>
    </source>
</evidence>
<evidence type="ECO:0000256" key="3">
    <source>
        <dbReference type="ARBA" id="ARBA00022692"/>
    </source>
</evidence>
<dbReference type="GO" id="GO:0008270">
    <property type="term" value="F:zinc ion binding"/>
    <property type="evidence" value="ECO:0007669"/>
    <property type="project" value="UniProtKB-KW"/>
</dbReference>
<dbReference type="InterPro" id="IPR017907">
    <property type="entry name" value="Znf_RING_CS"/>
</dbReference>
<evidence type="ECO:0000256" key="8">
    <source>
        <dbReference type="ARBA" id="ARBA00023136"/>
    </source>
</evidence>
<feature type="transmembrane region" description="Helical" evidence="11">
    <location>
        <begin position="161"/>
        <end position="184"/>
    </location>
</feature>
<dbReference type="GO" id="GO:0031966">
    <property type="term" value="C:mitochondrial membrane"/>
    <property type="evidence" value="ECO:0007669"/>
    <property type="project" value="TreeGrafter"/>
</dbReference>
<keyword evidence="8 11" id="KW-0472">Membrane</keyword>
<feature type="compositionally biased region" description="Polar residues" evidence="10">
    <location>
        <begin position="81"/>
        <end position="98"/>
    </location>
</feature>
<evidence type="ECO:0000256" key="4">
    <source>
        <dbReference type="ARBA" id="ARBA00022723"/>
    </source>
</evidence>
<evidence type="ECO:0000256" key="7">
    <source>
        <dbReference type="ARBA" id="ARBA00022989"/>
    </source>
</evidence>
<dbReference type="GO" id="GO:0001836">
    <property type="term" value="P:release of cytochrome c from mitochondria"/>
    <property type="evidence" value="ECO:0007669"/>
    <property type="project" value="TreeGrafter"/>
</dbReference>
<organism evidence="13 14">
    <name type="scientific">Petrolisthes manimaculis</name>
    <dbReference type="NCBI Taxonomy" id="1843537"/>
    <lineage>
        <taxon>Eukaryota</taxon>
        <taxon>Metazoa</taxon>
        <taxon>Ecdysozoa</taxon>
        <taxon>Arthropoda</taxon>
        <taxon>Crustacea</taxon>
        <taxon>Multicrustacea</taxon>
        <taxon>Malacostraca</taxon>
        <taxon>Eumalacostraca</taxon>
        <taxon>Eucarida</taxon>
        <taxon>Decapoda</taxon>
        <taxon>Pleocyemata</taxon>
        <taxon>Anomura</taxon>
        <taxon>Galatheoidea</taxon>
        <taxon>Porcellanidae</taxon>
        <taxon>Petrolisthes</taxon>
    </lineage>
</organism>
<feature type="transmembrane region" description="Helical" evidence="11">
    <location>
        <begin position="107"/>
        <end position="125"/>
    </location>
</feature>
<dbReference type="InterPro" id="IPR009311">
    <property type="entry name" value="IFI6/IFI27-like"/>
</dbReference>
<dbReference type="EMBL" id="JAWZYT010000522">
    <property type="protein sequence ID" value="KAK4322366.1"/>
    <property type="molecule type" value="Genomic_DNA"/>
</dbReference>
<feature type="domain" description="RING-type" evidence="12">
    <location>
        <begin position="10"/>
        <end position="55"/>
    </location>
</feature>
<keyword evidence="3 11" id="KW-0812">Transmembrane</keyword>
<dbReference type="InterPro" id="IPR013083">
    <property type="entry name" value="Znf_RING/FYVE/PHD"/>
</dbReference>
<dbReference type="Pfam" id="PF06140">
    <property type="entry name" value="Ifi-6-16"/>
    <property type="match status" value="1"/>
</dbReference>
<reference evidence="13" key="1">
    <citation type="submission" date="2023-11" db="EMBL/GenBank/DDBJ databases">
        <title>Genome assemblies of two species of porcelain crab, Petrolisthes cinctipes and Petrolisthes manimaculis (Anomura: Porcellanidae).</title>
        <authorList>
            <person name="Angst P."/>
        </authorList>
    </citation>
    <scope>NUCLEOTIDE SEQUENCE</scope>
    <source>
        <strain evidence="13">PB745_02</strain>
        <tissue evidence="13">Gill</tissue>
    </source>
</reference>
<dbReference type="PANTHER" id="PTHR16932:SF37">
    <property type="entry name" value="ISG12-1 PROTEIN-RELATED"/>
    <property type="match status" value="1"/>
</dbReference>
<comment type="caution">
    <text evidence="13">The sequence shown here is derived from an EMBL/GenBank/DDBJ whole genome shotgun (WGS) entry which is preliminary data.</text>
</comment>
<dbReference type="Gene3D" id="3.30.40.10">
    <property type="entry name" value="Zinc/RING finger domain, C3HC4 (zinc finger)"/>
    <property type="match status" value="1"/>
</dbReference>
<comment type="similarity">
    <text evidence="2">Belongs to the IFI6/IFI27 family.</text>
</comment>
<dbReference type="PANTHER" id="PTHR16932">
    <property type="entry name" value="INTERFERON ALPHA-INDUCIBLE PROTEIN 27"/>
    <property type="match status" value="1"/>
</dbReference>
<gene>
    <name evidence="13" type="ORF">Pmani_006880</name>
</gene>
<dbReference type="SUPFAM" id="SSF57850">
    <property type="entry name" value="RING/U-box"/>
    <property type="match status" value="1"/>
</dbReference>
<evidence type="ECO:0000256" key="6">
    <source>
        <dbReference type="ARBA" id="ARBA00022833"/>
    </source>
</evidence>
<evidence type="ECO:0000259" key="12">
    <source>
        <dbReference type="PROSITE" id="PS50089"/>
    </source>
</evidence>
<keyword evidence="6" id="KW-0862">Zinc</keyword>
<dbReference type="GO" id="GO:0097193">
    <property type="term" value="P:intrinsic apoptotic signaling pathway"/>
    <property type="evidence" value="ECO:0007669"/>
    <property type="project" value="TreeGrafter"/>
</dbReference>
<comment type="subcellular location">
    <subcellularLocation>
        <location evidence="1">Membrane</location>
        <topology evidence="1">Multi-pass membrane protein</topology>
    </subcellularLocation>
</comment>
<sequence length="193" mass="19625">MEGTTSVLQCCECVTKYNRHDRCPVALPVCGHTFCRQCLVRIHRFNPVLKCPNCRAEHVGPHPERLPANNTLLDILEEQETTPQSNSEEDQSTPPTSKSPKDEETRGRGIGIGVASVLGAGALIASAPFVLTAAGFTAGGVAAGSLAASMMSSAAVANGGAIAAGSAVAVLQLAGAAGIGAAAMPPLEPLGLL</sequence>
<dbReference type="PROSITE" id="PS50089">
    <property type="entry name" value="ZF_RING_2"/>
    <property type="match status" value="1"/>
</dbReference>
<evidence type="ECO:0000256" key="10">
    <source>
        <dbReference type="SAM" id="MobiDB-lite"/>
    </source>
</evidence>
<proteinExistence type="inferred from homology"/>
<dbReference type="PROSITE" id="PS00518">
    <property type="entry name" value="ZF_RING_1"/>
    <property type="match status" value="1"/>
</dbReference>